<comment type="caution">
    <text evidence="2">The sequence shown here is derived from an EMBL/GenBank/DDBJ whole genome shotgun (WGS) entry which is preliminary data.</text>
</comment>
<dbReference type="RefSeq" id="XP_044547795.1">
    <property type="nucleotide sequence ID" value="XM_044695710.1"/>
</dbReference>
<evidence type="ECO:0000313" key="2">
    <source>
        <dbReference type="EMBL" id="KAG2382116.1"/>
    </source>
</evidence>
<evidence type="ECO:0000313" key="3">
    <source>
        <dbReference type="Proteomes" id="UP000816034"/>
    </source>
</evidence>
<dbReference type="AlphaFoldDB" id="A0AA88KN24"/>
<feature type="compositionally biased region" description="Polar residues" evidence="1">
    <location>
        <begin position="50"/>
        <end position="69"/>
    </location>
</feature>
<accession>A0AA88KN24</accession>
<dbReference type="GeneID" id="68098363"/>
<evidence type="ECO:0000256" key="1">
    <source>
        <dbReference type="SAM" id="MobiDB-lite"/>
    </source>
</evidence>
<feature type="region of interest" description="Disordered" evidence="1">
    <location>
        <begin position="85"/>
        <end position="117"/>
    </location>
</feature>
<organism evidence="2 3">
    <name type="scientific">Naegleria lovaniensis</name>
    <name type="common">Amoeba</name>
    <dbReference type="NCBI Taxonomy" id="51637"/>
    <lineage>
        <taxon>Eukaryota</taxon>
        <taxon>Discoba</taxon>
        <taxon>Heterolobosea</taxon>
        <taxon>Tetramitia</taxon>
        <taxon>Eutetramitia</taxon>
        <taxon>Vahlkampfiidae</taxon>
        <taxon>Naegleria</taxon>
    </lineage>
</organism>
<feature type="compositionally biased region" description="Low complexity" evidence="1">
    <location>
        <begin position="99"/>
        <end position="110"/>
    </location>
</feature>
<dbReference type="EMBL" id="PYSW02000025">
    <property type="protein sequence ID" value="KAG2382116.1"/>
    <property type="molecule type" value="Genomic_DNA"/>
</dbReference>
<keyword evidence="3" id="KW-1185">Reference proteome</keyword>
<sequence>MQASRTQLHAHKYDAMTNVEPLSNDGSKTDKNTADLEKQGRISLAPHVQNGGNLENSNTIPLSARTPKSSKYEKNFGNEVAEMIFSRKRAPPRKGSFASSLLRSSPPQQQETEASPRRISCVTTPIVQEILFFPMLRIQRVQSLVQSNTESPRRLFSPSPIQQVFATTLNGPNTPAATYSSGDDGDSEVEDSLASLIEIMKLCQSAYDSAEIVFSVYFDDAQSFFETREQQEEFMDQFEGGTLNVWISQIVPNIWITLYLLECYNN</sequence>
<gene>
    <name evidence="2" type="ORF">C9374_005908</name>
</gene>
<name>A0AA88KN24_NAELO</name>
<proteinExistence type="predicted"/>
<dbReference type="Proteomes" id="UP000816034">
    <property type="component" value="Unassembled WGS sequence"/>
</dbReference>
<feature type="region of interest" description="Disordered" evidence="1">
    <location>
        <begin position="1"/>
        <end position="70"/>
    </location>
</feature>
<protein>
    <submittedName>
        <fullName evidence="2">Uncharacterized protein</fullName>
    </submittedName>
</protein>
<feature type="compositionally biased region" description="Basic and acidic residues" evidence="1">
    <location>
        <begin position="27"/>
        <end position="40"/>
    </location>
</feature>
<reference evidence="2 3" key="1">
    <citation type="journal article" date="2018" name="BMC Genomics">
        <title>The genome of Naegleria lovaniensis, the basis for a comparative approach to unravel pathogenicity factors of the human pathogenic amoeba N. fowleri.</title>
        <authorList>
            <person name="Liechti N."/>
            <person name="Schurch N."/>
            <person name="Bruggmann R."/>
            <person name="Wittwer M."/>
        </authorList>
    </citation>
    <scope>NUCLEOTIDE SEQUENCE [LARGE SCALE GENOMIC DNA]</scope>
    <source>
        <strain evidence="2 3">ATCC 30569</strain>
    </source>
</reference>